<evidence type="ECO:0000313" key="1">
    <source>
        <dbReference type="EMBL" id="GAM56196.1"/>
    </source>
</evidence>
<proteinExistence type="predicted"/>
<organism evidence="1 2">
    <name type="scientific">Vibrio ishigakensis</name>
    <dbReference type="NCBI Taxonomy" id="1481914"/>
    <lineage>
        <taxon>Bacteria</taxon>
        <taxon>Pseudomonadati</taxon>
        <taxon>Pseudomonadota</taxon>
        <taxon>Gammaproteobacteria</taxon>
        <taxon>Vibrionales</taxon>
        <taxon>Vibrionaceae</taxon>
        <taxon>Vibrio</taxon>
    </lineage>
</organism>
<reference evidence="1 2" key="2">
    <citation type="submission" date="2015-01" db="EMBL/GenBank/DDBJ databases">
        <authorList>
            <consortium name="NBRP consortium"/>
            <person name="Sawabe T."/>
            <person name="Meirelles P."/>
            <person name="Feng G."/>
            <person name="Sayaka M."/>
            <person name="Hattori M."/>
            <person name="Ohkuma M."/>
        </authorList>
    </citation>
    <scope>NUCLEOTIDE SEQUENCE [LARGE SCALE GENOMIC DNA]</scope>
    <source>
        <strain evidence="2">JCM 19231</strain>
    </source>
</reference>
<sequence length="59" mass="6509">MKLLADITGEQYLQILEQDDDKVLVQFISNEGIGKGVPFKDSLKGLYLPDGHLALLPLP</sequence>
<name>A0A0B8NQF5_9VIBR</name>
<reference evidence="1 2" key="1">
    <citation type="submission" date="2015-01" db="EMBL/GenBank/DDBJ databases">
        <title>Vibrio sp. C1 JCM 19231 whole genome shotgun sequence.</title>
        <authorList>
            <person name="Sawabe T."/>
            <person name="Meirelles P."/>
            <person name="Feng G."/>
            <person name="Sayaka M."/>
            <person name="Hattori M."/>
            <person name="Ohkuma M."/>
        </authorList>
    </citation>
    <scope>NUCLEOTIDE SEQUENCE [LARGE SCALE GENOMIC DNA]</scope>
    <source>
        <strain evidence="2">JCM 19231</strain>
    </source>
</reference>
<dbReference type="Proteomes" id="UP000031671">
    <property type="component" value="Unassembled WGS sequence"/>
</dbReference>
<protein>
    <submittedName>
        <fullName evidence="1">Uncharacterized protein</fullName>
    </submittedName>
</protein>
<comment type="caution">
    <text evidence="1">The sequence shown here is derived from an EMBL/GenBank/DDBJ whole genome shotgun (WGS) entry which is preliminary data.</text>
</comment>
<gene>
    <name evidence="1" type="ORF">JCM19231_825</name>
</gene>
<accession>A0A0B8NQF5</accession>
<keyword evidence="2" id="KW-1185">Reference proteome</keyword>
<dbReference type="AlphaFoldDB" id="A0A0B8NQF5"/>
<dbReference type="EMBL" id="BBRZ01000025">
    <property type="protein sequence ID" value="GAM56196.1"/>
    <property type="molecule type" value="Genomic_DNA"/>
</dbReference>
<evidence type="ECO:0000313" key="2">
    <source>
        <dbReference type="Proteomes" id="UP000031671"/>
    </source>
</evidence>